<dbReference type="EMBL" id="JABANN010000288">
    <property type="protein sequence ID" value="KAF4663481.1"/>
    <property type="molecule type" value="Genomic_DNA"/>
</dbReference>
<feature type="compositionally biased region" description="Acidic residues" evidence="5">
    <location>
        <begin position="140"/>
        <end position="150"/>
    </location>
</feature>
<gene>
    <name evidence="8" type="ORF">FOL46_004723</name>
    <name evidence="7" type="ORF">FOZ61_005218</name>
</gene>
<dbReference type="InterPro" id="IPR017907">
    <property type="entry name" value="Znf_RING_CS"/>
</dbReference>
<feature type="region of interest" description="Disordered" evidence="5">
    <location>
        <begin position="140"/>
        <end position="186"/>
    </location>
</feature>
<evidence type="ECO:0000259" key="6">
    <source>
        <dbReference type="PROSITE" id="PS50089"/>
    </source>
</evidence>
<dbReference type="Proteomes" id="UP000570595">
    <property type="component" value="Unassembled WGS sequence"/>
</dbReference>
<dbReference type="OrthoDB" id="411415at2759"/>
<protein>
    <recommendedName>
        <fullName evidence="6">RING-type domain-containing protein</fullName>
    </recommendedName>
</protein>
<evidence type="ECO:0000313" key="8">
    <source>
        <dbReference type="EMBL" id="KAF4663481.1"/>
    </source>
</evidence>
<dbReference type="PROSITE" id="PS00518">
    <property type="entry name" value="ZF_RING_1"/>
    <property type="match status" value="1"/>
</dbReference>
<dbReference type="AlphaFoldDB" id="A0A7J6LXF4"/>
<evidence type="ECO:0000256" key="2">
    <source>
        <dbReference type="ARBA" id="ARBA00022771"/>
    </source>
</evidence>
<dbReference type="PANTHER" id="PTHR47156">
    <property type="entry name" value="PROTEIN CBG20824"/>
    <property type="match status" value="1"/>
</dbReference>
<feature type="domain" description="RING-type" evidence="6">
    <location>
        <begin position="12"/>
        <end position="59"/>
    </location>
</feature>
<evidence type="ECO:0000256" key="3">
    <source>
        <dbReference type="ARBA" id="ARBA00022833"/>
    </source>
</evidence>
<dbReference type="PROSITE" id="PS50089">
    <property type="entry name" value="ZF_RING_2"/>
    <property type="match status" value="1"/>
</dbReference>
<dbReference type="GO" id="GO:0008270">
    <property type="term" value="F:zinc ion binding"/>
    <property type="evidence" value="ECO:0007669"/>
    <property type="project" value="UniProtKB-KW"/>
</dbReference>
<feature type="region of interest" description="Disordered" evidence="5">
    <location>
        <begin position="80"/>
        <end position="102"/>
    </location>
</feature>
<evidence type="ECO:0000313" key="9">
    <source>
        <dbReference type="Proteomes" id="UP000570595"/>
    </source>
</evidence>
<dbReference type="Pfam" id="PF13445">
    <property type="entry name" value="zf-RING_UBOX"/>
    <property type="match status" value="1"/>
</dbReference>
<proteinExistence type="predicted"/>
<accession>A0A7J6LXF4</accession>
<evidence type="ECO:0000256" key="5">
    <source>
        <dbReference type="SAM" id="MobiDB-lite"/>
    </source>
</evidence>
<dbReference type="InterPro" id="IPR027370">
    <property type="entry name" value="Znf-RING_euk"/>
</dbReference>
<evidence type="ECO:0000256" key="4">
    <source>
        <dbReference type="PROSITE-ProRule" id="PRU00175"/>
    </source>
</evidence>
<dbReference type="InterPro" id="IPR052667">
    <property type="entry name" value="E3_ubiquitin-ligase_RING"/>
</dbReference>
<evidence type="ECO:0000256" key="1">
    <source>
        <dbReference type="ARBA" id="ARBA00022723"/>
    </source>
</evidence>
<dbReference type="SUPFAM" id="SSF57850">
    <property type="entry name" value="RING/U-box"/>
    <property type="match status" value="1"/>
</dbReference>
<keyword evidence="3" id="KW-0862">Zinc</keyword>
<evidence type="ECO:0000313" key="7">
    <source>
        <dbReference type="EMBL" id="KAF4658853.1"/>
    </source>
</evidence>
<dbReference type="InterPro" id="IPR013083">
    <property type="entry name" value="Znf_RING/FYVE/PHD"/>
</dbReference>
<keyword evidence="2 4" id="KW-0863">Zinc-finger</keyword>
<comment type="caution">
    <text evidence="8">The sequence shown here is derived from an EMBL/GenBank/DDBJ whole genome shotgun (WGS) entry which is preliminary data.</text>
</comment>
<name>A0A7J6LXF4_PEROL</name>
<keyword evidence="1" id="KW-0479">Metal-binding</keyword>
<dbReference type="SMART" id="SM00184">
    <property type="entry name" value="RING"/>
    <property type="match status" value="1"/>
</dbReference>
<dbReference type="Gene3D" id="3.30.40.10">
    <property type="entry name" value="Zinc/RING finger domain, C3HC4 (zinc finger)"/>
    <property type="match status" value="1"/>
</dbReference>
<dbReference type="InterPro" id="IPR001841">
    <property type="entry name" value="Znf_RING"/>
</dbReference>
<reference evidence="9 10" key="1">
    <citation type="submission" date="2020-04" db="EMBL/GenBank/DDBJ databases">
        <title>Perkinsus olseni comparative genomics.</title>
        <authorList>
            <person name="Bogema D.R."/>
        </authorList>
    </citation>
    <scope>NUCLEOTIDE SEQUENCE [LARGE SCALE GENOMIC DNA]</scope>
    <source>
        <strain evidence="7">ATCC PRA-179</strain>
        <strain evidence="8">ATCC PRA-31</strain>
    </source>
</reference>
<dbReference type="EMBL" id="JABAHT010000292">
    <property type="protein sequence ID" value="KAF4658853.1"/>
    <property type="molecule type" value="Genomic_DNA"/>
</dbReference>
<dbReference type="Proteomes" id="UP000572268">
    <property type="component" value="Unassembled WGS sequence"/>
</dbReference>
<organism evidence="8 10">
    <name type="scientific">Perkinsus olseni</name>
    <name type="common">Perkinsus atlanticus</name>
    <dbReference type="NCBI Taxonomy" id="32597"/>
    <lineage>
        <taxon>Eukaryota</taxon>
        <taxon>Sar</taxon>
        <taxon>Alveolata</taxon>
        <taxon>Perkinsozoa</taxon>
        <taxon>Perkinsea</taxon>
        <taxon>Perkinsida</taxon>
        <taxon>Perkinsidae</taxon>
        <taxon>Perkinsus</taxon>
    </lineage>
</organism>
<sequence>MAESFHDSDLICEYCSAAFDRADHAPQLLSVCGHNLCATCIEELGQARGVGRIMCPFCRQPHRLGEIMLNKVLLHSLPKGSGTESGCGDDTAATPESPRSDTYDENRAMEYKWFEEGGNWWYTDSSLDRRWHFFGKWKDYDDDYDYEDNTDAGGGSESPEWSDRRQQGESCVDGDSVALDAVPSYG</sequence>
<evidence type="ECO:0000313" key="10">
    <source>
        <dbReference type="Proteomes" id="UP000572268"/>
    </source>
</evidence>
<dbReference type="PANTHER" id="PTHR47156:SF10">
    <property type="entry name" value="E3 UBIQUITIN-PROTEIN LIGASE TRIM-21-RELATED"/>
    <property type="match status" value="1"/>
</dbReference>